<organism evidence="10 11">
    <name type="scientific">Trichoderma aggressivum f. europaeum</name>
    <dbReference type="NCBI Taxonomy" id="173218"/>
    <lineage>
        <taxon>Eukaryota</taxon>
        <taxon>Fungi</taxon>
        <taxon>Dikarya</taxon>
        <taxon>Ascomycota</taxon>
        <taxon>Pezizomycotina</taxon>
        <taxon>Sordariomycetes</taxon>
        <taxon>Hypocreomycetidae</taxon>
        <taxon>Hypocreales</taxon>
        <taxon>Hypocreaceae</taxon>
        <taxon>Trichoderma</taxon>
    </lineage>
</organism>
<dbReference type="GO" id="GO:0016020">
    <property type="term" value="C:membrane"/>
    <property type="evidence" value="ECO:0007669"/>
    <property type="project" value="UniProtKB-SubCell"/>
</dbReference>
<feature type="transmembrane region" description="Helical" evidence="8">
    <location>
        <begin position="173"/>
        <end position="195"/>
    </location>
</feature>
<protein>
    <recommendedName>
        <fullName evidence="9">Amino acid permease/ SLC12A domain-containing protein</fullName>
    </recommendedName>
</protein>
<feature type="domain" description="Amino acid permease/ SLC12A" evidence="9">
    <location>
        <begin position="63"/>
        <end position="538"/>
    </location>
</feature>
<dbReference type="GeneID" id="87923154"/>
<feature type="compositionally biased region" description="Polar residues" evidence="7">
    <location>
        <begin position="37"/>
        <end position="52"/>
    </location>
</feature>
<gene>
    <name evidence="10" type="ORF">Triagg1_8406</name>
</gene>
<evidence type="ECO:0000256" key="1">
    <source>
        <dbReference type="ARBA" id="ARBA00004141"/>
    </source>
</evidence>
<keyword evidence="6 8" id="KW-0472">Membrane</keyword>
<dbReference type="Pfam" id="PF00324">
    <property type="entry name" value="AA_permease"/>
    <property type="match status" value="1"/>
</dbReference>
<dbReference type="InterPro" id="IPR004841">
    <property type="entry name" value="AA-permease/SLC12A_dom"/>
</dbReference>
<feature type="transmembrane region" description="Helical" evidence="8">
    <location>
        <begin position="517"/>
        <end position="537"/>
    </location>
</feature>
<feature type="transmembrane region" description="Helical" evidence="8">
    <location>
        <begin position="418"/>
        <end position="440"/>
    </location>
</feature>
<feature type="transmembrane region" description="Helical" evidence="8">
    <location>
        <begin position="290"/>
        <end position="309"/>
    </location>
</feature>
<evidence type="ECO:0000256" key="7">
    <source>
        <dbReference type="SAM" id="MobiDB-lite"/>
    </source>
</evidence>
<dbReference type="InterPro" id="IPR050524">
    <property type="entry name" value="APC_YAT"/>
</dbReference>
<feature type="transmembrane region" description="Helical" evidence="8">
    <location>
        <begin position="386"/>
        <end position="406"/>
    </location>
</feature>
<comment type="subcellular location">
    <subcellularLocation>
        <location evidence="1">Membrane</location>
        <topology evidence="1">Multi-pass membrane protein</topology>
    </subcellularLocation>
</comment>
<dbReference type="Proteomes" id="UP001273209">
    <property type="component" value="Unassembled WGS sequence"/>
</dbReference>
<feature type="compositionally biased region" description="Polar residues" evidence="7">
    <location>
        <begin position="1"/>
        <end position="10"/>
    </location>
</feature>
<evidence type="ECO:0000256" key="2">
    <source>
        <dbReference type="ARBA" id="ARBA00022448"/>
    </source>
</evidence>
<evidence type="ECO:0000256" key="4">
    <source>
        <dbReference type="ARBA" id="ARBA00022970"/>
    </source>
</evidence>
<evidence type="ECO:0000313" key="10">
    <source>
        <dbReference type="EMBL" id="KAK4065854.1"/>
    </source>
</evidence>
<feature type="transmembrane region" description="Helical" evidence="8">
    <location>
        <begin position="460"/>
        <end position="483"/>
    </location>
</feature>
<dbReference type="PANTHER" id="PTHR43341">
    <property type="entry name" value="AMINO ACID PERMEASE"/>
    <property type="match status" value="1"/>
</dbReference>
<dbReference type="GO" id="GO:0015171">
    <property type="term" value="F:amino acid transmembrane transporter activity"/>
    <property type="evidence" value="ECO:0007669"/>
    <property type="project" value="TreeGrafter"/>
</dbReference>
<sequence>MPHESATSQIDAEDGLAPPASSDRSGEKEKVLDQRQSDASIQEQDNNYTEQPEQLKRHLQGRHVQMIAIGGAIGAGLFVGAGSALSAGGPASLLISFIVVGIMMYLMMQALTELAVLYPVNGAFYTYIVRFIDPSWGFAIGAEYAFQWLCLLPFEITAAGLTIAFWRDDINSGVWIAVFLVTVSLLQLFGTQANWEHVAEFVLSMIKMVACMGFIILGIIINCGGVPTDDRGYIGVQYWHQPGAFRNGFKGFCSVFVTASFAFGGTEMTGLAAAETADPQKQIPKAAKQVFFRIAFFYVVNLFILGLIVPSDSDVLLGSSGANTKASPFVLAIELAGIKVLPTIFNVVITISVLSVANSAMYASTRTFQAMAMHKMMPSSFGYVDSHGRPVVTIILQILFGLLAFINEKTQSGEVLFSWLLALTGVSWYFIYGSICVAHIRFRSAWKLNGHMPEELPHQAAFGVWGSYVGVLLNFICLCAQVYTALWVRSTSLDLIVYKAANDWKPPSGADPNAKTFFNACLALLVILALYIFWKVYSWFKYPDHRPMYVKIKDIDVYAGLRDGWNTGSAAQGTQQKRDAAGYLKSLYRIFF</sequence>
<feature type="transmembrane region" description="Helical" evidence="8">
    <location>
        <begin position="201"/>
        <end position="221"/>
    </location>
</feature>
<feature type="compositionally biased region" description="Basic and acidic residues" evidence="7">
    <location>
        <begin position="24"/>
        <end position="36"/>
    </location>
</feature>
<keyword evidence="2" id="KW-0813">Transport</keyword>
<feature type="transmembrane region" description="Helical" evidence="8">
    <location>
        <begin position="344"/>
        <end position="365"/>
    </location>
</feature>
<keyword evidence="5 8" id="KW-1133">Transmembrane helix</keyword>
<dbReference type="Gene3D" id="1.20.1740.10">
    <property type="entry name" value="Amino acid/polyamine transporter I"/>
    <property type="match status" value="1"/>
</dbReference>
<keyword evidence="4" id="KW-0029">Amino-acid transport</keyword>
<feature type="transmembrane region" description="Helical" evidence="8">
    <location>
        <begin position="66"/>
        <end position="85"/>
    </location>
</feature>
<evidence type="ECO:0000256" key="3">
    <source>
        <dbReference type="ARBA" id="ARBA00022692"/>
    </source>
</evidence>
<keyword evidence="3 8" id="KW-0812">Transmembrane</keyword>
<dbReference type="EMBL" id="JAWRVG010000041">
    <property type="protein sequence ID" value="KAK4065854.1"/>
    <property type="molecule type" value="Genomic_DNA"/>
</dbReference>
<reference evidence="10" key="1">
    <citation type="submission" date="2023-11" db="EMBL/GenBank/DDBJ databases">
        <title>The genome sequences of three competitors of mushroom-forming fungi.</title>
        <authorList>
            <person name="Beijen E."/>
            <person name="Ohm R.A."/>
        </authorList>
    </citation>
    <scope>NUCLEOTIDE SEQUENCE</scope>
    <source>
        <strain evidence="10">CBS 100526</strain>
    </source>
</reference>
<keyword evidence="11" id="KW-1185">Reference proteome</keyword>
<accession>A0AAE1LZY5</accession>
<dbReference type="FunFam" id="1.20.1740.10:FF:000017">
    <property type="entry name" value="Amino acid permease"/>
    <property type="match status" value="1"/>
</dbReference>
<evidence type="ECO:0000256" key="5">
    <source>
        <dbReference type="ARBA" id="ARBA00022989"/>
    </source>
</evidence>
<dbReference type="RefSeq" id="XP_062752599.1">
    <property type="nucleotide sequence ID" value="XM_062903249.1"/>
</dbReference>
<proteinExistence type="predicted"/>
<name>A0AAE1LZY5_9HYPO</name>
<evidence type="ECO:0000256" key="8">
    <source>
        <dbReference type="SAM" id="Phobius"/>
    </source>
</evidence>
<feature type="transmembrane region" description="Helical" evidence="8">
    <location>
        <begin position="144"/>
        <end position="166"/>
    </location>
</feature>
<dbReference type="PIRSF" id="PIRSF006060">
    <property type="entry name" value="AA_transporter"/>
    <property type="match status" value="1"/>
</dbReference>
<evidence type="ECO:0000259" key="9">
    <source>
        <dbReference type="Pfam" id="PF00324"/>
    </source>
</evidence>
<evidence type="ECO:0000256" key="6">
    <source>
        <dbReference type="ARBA" id="ARBA00023136"/>
    </source>
</evidence>
<dbReference type="PANTHER" id="PTHR43341:SF1">
    <property type="entry name" value="GENERAL AMINO-ACID PERMEASE GAP1"/>
    <property type="match status" value="1"/>
</dbReference>
<comment type="caution">
    <text evidence="10">The sequence shown here is derived from an EMBL/GenBank/DDBJ whole genome shotgun (WGS) entry which is preliminary data.</text>
</comment>
<dbReference type="AlphaFoldDB" id="A0AAE1LZY5"/>
<feature type="region of interest" description="Disordered" evidence="7">
    <location>
        <begin position="1"/>
        <end position="55"/>
    </location>
</feature>
<feature type="transmembrane region" description="Helical" evidence="8">
    <location>
        <begin position="91"/>
        <end position="108"/>
    </location>
</feature>
<evidence type="ECO:0000313" key="11">
    <source>
        <dbReference type="Proteomes" id="UP001273209"/>
    </source>
</evidence>